<evidence type="ECO:0000313" key="5">
    <source>
        <dbReference type="Proteomes" id="UP000663879"/>
    </source>
</evidence>
<keyword evidence="2" id="KW-1015">Disulfide bond</keyword>
<evidence type="ECO:0000256" key="2">
    <source>
        <dbReference type="ARBA" id="ARBA00023157"/>
    </source>
</evidence>
<evidence type="ECO:0000313" key="4">
    <source>
        <dbReference type="EMBL" id="CAF0710711.1"/>
    </source>
</evidence>
<dbReference type="Proteomes" id="UP000663879">
    <property type="component" value="Unassembled WGS sequence"/>
</dbReference>
<dbReference type="GO" id="GO:0005739">
    <property type="term" value="C:mitochondrion"/>
    <property type="evidence" value="ECO:0007669"/>
    <property type="project" value="UniProtKB-SubCell"/>
</dbReference>
<evidence type="ECO:0000256" key="1">
    <source>
        <dbReference type="ARBA" id="ARBA00007347"/>
    </source>
</evidence>
<dbReference type="AlphaFoldDB" id="A0A813MCU8"/>
<protein>
    <recommendedName>
        <fullName evidence="3">COX assembly mitochondrial protein</fullName>
    </recommendedName>
</protein>
<comment type="similarity">
    <text evidence="1 3">Belongs to the CMC family.</text>
</comment>
<dbReference type="OrthoDB" id="6224010at2759"/>
<comment type="subcellular location">
    <subcellularLocation>
        <location evidence="3">Mitochondrion</location>
    </subcellularLocation>
</comment>
<accession>A0A813MCU8</accession>
<comment type="caution">
    <text evidence="4">The sequence shown here is derived from an EMBL/GenBank/DDBJ whole genome shotgun (WGS) entry which is preliminary data.</text>
</comment>
<proteinExistence type="inferred from homology"/>
<keyword evidence="5" id="KW-1185">Reference proteome</keyword>
<organism evidence="4 5">
    <name type="scientific">Brachionus calyciflorus</name>
    <dbReference type="NCBI Taxonomy" id="104777"/>
    <lineage>
        <taxon>Eukaryota</taxon>
        <taxon>Metazoa</taxon>
        <taxon>Spiralia</taxon>
        <taxon>Gnathifera</taxon>
        <taxon>Rotifera</taxon>
        <taxon>Eurotatoria</taxon>
        <taxon>Monogononta</taxon>
        <taxon>Pseudotrocha</taxon>
        <taxon>Ploima</taxon>
        <taxon>Brachionidae</taxon>
        <taxon>Brachionus</taxon>
    </lineage>
</organism>
<dbReference type="InterPro" id="IPR013892">
    <property type="entry name" value="Cyt_c_biogenesis_Cmc1-like"/>
</dbReference>
<dbReference type="EMBL" id="CAJNOC010000058">
    <property type="protein sequence ID" value="CAF0710711.1"/>
    <property type="molecule type" value="Genomic_DNA"/>
</dbReference>
<name>A0A813MCU8_9BILA</name>
<sequence length="163" mass="19220">MSEDNKEVHVNVFSKKFTGGPLGLGDPDDRTLRHVEDHVFVTQLVKDRAHHEKCKDLIKKFGECMEENNSGWKGFISFITCKPQVTEMNACLGKYYKDKEFRAECEQIYLDRRSRHRRTGIIEKDPYEKKPYYDSERKKEFVAKLRAEKQKSQENPIENSNTK</sequence>
<evidence type="ECO:0000256" key="3">
    <source>
        <dbReference type="RuleBase" id="RU364104"/>
    </source>
</evidence>
<dbReference type="PROSITE" id="PS51808">
    <property type="entry name" value="CHCH"/>
    <property type="match status" value="1"/>
</dbReference>
<dbReference type="Pfam" id="PF08583">
    <property type="entry name" value="Cmc1"/>
    <property type="match status" value="1"/>
</dbReference>
<gene>
    <name evidence="4" type="ORF">OXX778_LOCUS999</name>
</gene>
<keyword evidence="3" id="KW-0496">Mitochondrion</keyword>
<reference evidence="4" key="1">
    <citation type="submission" date="2021-02" db="EMBL/GenBank/DDBJ databases">
        <authorList>
            <person name="Nowell W R."/>
        </authorList>
    </citation>
    <scope>NUCLEOTIDE SEQUENCE</scope>
    <source>
        <strain evidence="4">Ploen Becks lab</strain>
    </source>
</reference>